<dbReference type="Proteomes" id="UP000051497">
    <property type="component" value="Unassembled WGS sequence"/>
</dbReference>
<organism evidence="1">
    <name type="scientific">Candidatus Berkiella aquae</name>
    <dbReference type="NCBI Taxonomy" id="295108"/>
    <lineage>
        <taxon>Bacteria</taxon>
        <taxon>Pseudomonadati</taxon>
        <taxon>Pseudomonadota</taxon>
        <taxon>Gammaproteobacteria</taxon>
        <taxon>Candidatus Berkiellales</taxon>
        <taxon>Candidatus Berkiellaceae</taxon>
        <taxon>Candidatus Berkiella</taxon>
    </lineage>
</organism>
<dbReference type="AlphaFoldDB" id="A0A0Q9YS85"/>
<protein>
    <submittedName>
        <fullName evidence="1">Uncharacterized protein</fullName>
    </submittedName>
</protein>
<gene>
    <name evidence="1" type="ORF">HT99x_00302</name>
    <name evidence="2" type="ORF">HT99x_010580</name>
</gene>
<accession>A0A0Q9YS85</accession>
<reference evidence="1" key="1">
    <citation type="submission" date="2015-09" db="EMBL/GenBank/DDBJ databases">
        <title>Draft Genome Sequences of Two Novel Amoeba-resistant Intranuclear Bacteria, Candidatus Berkiella cookevillensis and Candidatus Berkiella aquae.</title>
        <authorList>
            <person name="Mehari Y.T."/>
            <person name="Arivett B.A."/>
            <person name="Farone A.L."/>
            <person name="Gunderson J.H."/>
            <person name="Farone M.B."/>
        </authorList>
    </citation>
    <scope>NUCLEOTIDE SEQUENCE [LARGE SCALE GENOMIC DNA]</scope>
    <source>
        <strain evidence="1">HT99</strain>
    </source>
</reference>
<dbReference type="RefSeq" id="WP_075064941.1">
    <property type="nucleotide sequence ID" value="NZ_LKAJ02000001.1"/>
</dbReference>
<comment type="caution">
    <text evidence="1">The sequence shown here is derived from an EMBL/GenBank/DDBJ whole genome shotgun (WGS) entry which is preliminary data.</text>
</comment>
<dbReference type="EMBL" id="LKAJ02000001">
    <property type="protein sequence ID" value="MCS5711878.1"/>
    <property type="molecule type" value="Genomic_DNA"/>
</dbReference>
<proteinExistence type="predicted"/>
<evidence type="ECO:0000313" key="1">
    <source>
        <dbReference type="EMBL" id="KRG22761.1"/>
    </source>
</evidence>
<evidence type="ECO:0000313" key="2">
    <source>
        <dbReference type="EMBL" id="MCS5711878.1"/>
    </source>
</evidence>
<name>A0A0Q9YS85_9GAMM</name>
<keyword evidence="3" id="KW-1185">Reference proteome</keyword>
<dbReference type="EMBL" id="LKAJ01000001">
    <property type="protein sequence ID" value="KRG22761.1"/>
    <property type="molecule type" value="Genomic_DNA"/>
</dbReference>
<evidence type="ECO:0000313" key="3">
    <source>
        <dbReference type="Proteomes" id="UP000051497"/>
    </source>
</evidence>
<reference evidence="2" key="3">
    <citation type="submission" date="2021-06" db="EMBL/GenBank/DDBJ databases">
        <title>Genomic Description and Analysis of Intracellular Bacteria, Candidatus Berkiella cookevillensis and Candidatus Berkiella aquae.</title>
        <authorList>
            <person name="Kidane D.T."/>
            <person name="Mehari Y.T."/>
            <person name="Rice F.C."/>
            <person name="Arivett B.A."/>
            <person name="Farone A.L."/>
            <person name="Berk S.G."/>
            <person name="Farone M.B."/>
        </authorList>
    </citation>
    <scope>NUCLEOTIDE SEQUENCE</scope>
    <source>
        <strain evidence="2">HT99</strain>
    </source>
</reference>
<reference evidence="2" key="2">
    <citation type="journal article" date="2016" name="Genome Announc.">
        <title>Draft Genome Sequences of Two Novel Amoeba-Resistant Intranuclear Bacteria, 'Candidatus Berkiella cookevillensis' and 'Candidatus Berkiella aquae'.</title>
        <authorList>
            <person name="Mehari Y.T."/>
            <person name="Arivett B.A."/>
            <person name="Farone A.L."/>
            <person name="Gunderson J.H."/>
            <person name="Farone M.B."/>
        </authorList>
    </citation>
    <scope>NUCLEOTIDE SEQUENCE</scope>
    <source>
        <strain evidence="2">HT99</strain>
    </source>
</reference>
<sequence length="142" mass="16784">MNKNEMTKILDNLAEQINENLALHCQYADDSYRLKLMTNNLKEQVTYFLERVYCGYPKANYPACPLWLLENKSLVEQWITHEYMDDHLKEVLSDSLHHQLRFPGQIPSVDELSSKERFIKTGKKIWDGITLLEFLGWIKSFT</sequence>